<evidence type="ECO:0000256" key="1">
    <source>
        <dbReference type="SAM" id="MobiDB-lite"/>
    </source>
</evidence>
<name>A0AAE0LHD0_9CHLO</name>
<evidence type="ECO:0000313" key="3">
    <source>
        <dbReference type="EMBL" id="KAK3285436.1"/>
    </source>
</evidence>
<keyword evidence="2" id="KW-1133">Transmembrane helix</keyword>
<reference evidence="3 4" key="1">
    <citation type="journal article" date="2015" name="Genome Biol. Evol.">
        <title>Comparative Genomics of a Bacterivorous Green Alga Reveals Evolutionary Causalities and Consequences of Phago-Mixotrophic Mode of Nutrition.</title>
        <authorList>
            <person name="Burns J.A."/>
            <person name="Paasch A."/>
            <person name="Narechania A."/>
            <person name="Kim E."/>
        </authorList>
    </citation>
    <scope>NUCLEOTIDE SEQUENCE [LARGE SCALE GENOMIC DNA]</scope>
    <source>
        <strain evidence="3 4">PLY_AMNH</strain>
    </source>
</reference>
<keyword evidence="4" id="KW-1185">Reference proteome</keyword>
<gene>
    <name evidence="3" type="ORF">CYMTET_6960</name>
</gene>
<accession>A0AAE0LHD0</accession>
<dbReference type="EMBL" id="LGRX02001815">
    <property type="protein sequence ID" value="KAK3285436.1"/>
    <property type="molecule type" value="Genomic_DNA"/>
</dbReference>
<keyword evidence="2" id="KW-0472">Membrane</keyword>
<keyword evidence="2" id="KW-0812">Transmembrane</keyword>
<dbReference type="Gene3D" id="1.20.930.20">
    <property type="entry name" value="Adaptor protein Cbl, N-terminal domain"/>
    <property type="match status" value="1"/>
</dbReference>
<dbReference type="InterPro" id="IPR059179">
    <property type="entry name" value="MLKL-like_MCAfunc"/>
</dbReference>
<protein>
    <submittedName>
        <fullName evidence="3">Uncharacterized protein</fullName>
    </submittedName>
</protein>
<comment type="caution">
    <text evidence="3">The sequence shown here is derived from an EMBL/GenBank/DDBJ whole genome shotgun (WGS) entry which is preliminary data.</text>
</comment>
<evidence type="ECO:0000256" key="2">
    <source>
        <dbReference type="SAM" id="Phobius"/>
    </source>
</evidence>
<sequence>MGRLSCCFKPRASDGKNTKSEEETLLDGAGRASEEERTISGLATLAGASEAAANSSAADSEVASTKLLAVAGALQDVEAWEWARTSKEFGLGFAVAAQEIAAQLPWVGVVFTASLMLCRHCEVVHACKQSCGQLARLAVEVCKILKRADPTVLEMAHDTAAALSESLLHATDLVKGYAEQGWIKRFANPQVKEFDDAYKAIERGMQMMQFDVQVVLHEIGTLKVDMESIGKKTGGMVHMLARRDVSENVNVVMSIMQRSRMEAQQPGKRTAEAVDCEAPDEVAAIGVESEGVRDSDMLKKGAAMVGQAGGGKKPQEKFRKVYIEMMRKDHPLNFVQEELPAFRVMKKMSIRVSVSLQMSHIHAQNMVWIGQIRESICQYMEEIYPAKSAELEDECCESKVLSLFDGCNACGPEYDDTQIRIVTNPIQMQVTYGGGDCPTSAVLDIDIPKETLSGGLFKISLGILLKYNLIGEEGQNMEVPIQSDHFLYFRVHDQGSWNASLLNVVDSITDKAGKIIDTVVHSSVEGKMLMLAAGVWISPAMALSAVAAAALAQQHASAKRDAVEKSKIHSMSSIPTKVQSA</sequence>
<evidence type="ECO:0000313" key="4">
    <source>
        <dbReference type="Proteomes" id="UP001190700"/>
    </source>
</evidence>
<feature type="compositionally biased region" description="Basic and acidic residues" evidence="1">
    <location>
        <begin position="11"/>
        <end position="22"/>
    </location>
</feature>
<feature type="region of interest" description="Disordered" evidence="1">
    <location>
        <begin position="10"/>
        <end position="32"/>
    </location>
</feature>
<dbReference type="CDD" id="cd21037">
    <property type="entry name" value="MLKL_NTD"/>
    <property type="match status" value="1"/>
</dbReference>
<dbReference type="Proteomes" id="UP001190700">
    <property type="component" value="Unassembled WGS sequence"/>
</dbReference>
<dbReference type="InterPro" id="IPR036537">
    <property type="entry name" value="Adaptor_Cbl_N_dom_sf"/>
</dbReference>
<dbReference type="GO" id="GO:0007166">
    <property type="term" value="P:cell surface receptor signaling pathway"/>
    <property type="evidence" value="ECO:0007669"/>
    <property type="project" value="InterPro"/>
</dbReference>
<organism evidence="3 4">
    <name type="scientific">Cymbomonas tetramitiformis</name>
    <dbReference type="NCBI Taxonomy" id="36881"/>
    <lineage>
        <taxon>Eukaryota</taxon>
        <taxon>Viridiplantae</taxon>
        <taxon>Chlorophyta</taxon>
        <taxon>Pyramimonadophyceae</taxon>
        <taxon>Pyramimonadales</taxon>
        <taxon>Pyramimonadaceae</taxon>
        <taxon>Cymbomonas</taxon>
    </lineage>
</organism>
<proteinExistence type="predicted"/>
<feature type="transmembrane region" description="Helical" evidence="2">
    <location>
        <begin position="528"/>
        <end position="552"/>
    </location>
</feature>
<dbReference type="AlphaFoldDB" id="A0AAE0LHD0"/>